<dbReference type="InterPro" id="IPR013656">
    <property type="entry name" value="PAS_4"/>
</dbReference>
<protein>
    <recommendedName>
        <fullName evidence="2">histidine kinase</fullName>
        <ecNumber evidence="2">2.7.13.3</ecNumber>
    </recommendedName>
</protein>
<dbReference type="PANTHER" id="PTHR43547">
    <property type="entry name" value="TWO-COMPONENT HISTIDINE KINASE"/>
    <property type="match status" value="1"/>
</dbReference>
<dbReference type="EMBL" id="CP051774">
    <property type="protein sequence ID" value="QJE97364.1"/>
    <property type="molecule type" value="Genomic_DNA"/>
</dbReference>
<name>A0A858RLI8_9BACT</name>
<dbReference type="Proteomes" id="UP000501812">
    <property type="component" value="Chromosome"/>
</dbReference>
<dbReference type="PROSITE" id="PS50109">
    <property type="entry name" value="HIS_KIN"/>
    <property type="match status" value="1"/>
</dbReference>
<sequence>MSSDSKNEDLPKTSRGGSHRERESRVALGQGDKLTSAIVGNSPDCIKILDQAGRIIWVSPKGLELMEAGQPADLEGRSWLELWENESGLTGARLALDAALSGDVGRLEDCALTCTGRRRWWNVALVALPATEGEELQFLAISRDVTGHRVIEDRLRESEERFRNMADHAPVMVWLAGKDGRRSYLSKSWHEFSGSPPSGDPLEDWSRAVHPEDLAEIRTQLLEAHHQHQGRTVEYRARRTDGEYRWLLDTAVQRQGLDGKFAGYIGSMIDMTDRKVAEGAVRQSEELFRTLANSIPQLAWMARPDGRIFWFNQRWYDYTGTVRGTAAAEDWKSFHGQGESPGAMNAFASSLQSGEPFQEAFTLRRHDGEYRWHLCQMLPIRDEEGLLRLWFGTHTDITEERESLRKKDQFLATLAHELRNPIAPILTGLELIRSQTDSAEISRLTSMMERQTKQMVHLIDDLLDMTRINTGKILLKKSAVRLRDVLESAVEAAEPYIGQYGHHFENVPAPCDIIIETDPNRMAQVVSNLLSNAAKYTPPGGHIRLSHGTDGNRPWITIEDDGNGIEPDQQEHIFDLFVQTDQARQDGLGIGLTLVKSLVELHGGEIEVHSDGAGEGSRFTVRLPECLSAELPGQEEIETMGSPAGHWRRVLVVDDGRSTADILGMFFEMEGREVRVAYDGADAVELAKSFAPDLILMDLGMPRMDGFEAARHIRALPSGDGITMVALSGWGQEKDRRLSREAGFDEHLVKPVSPIDLRELLEILKPRRE</sequence>
<dbReference type="InterPro" id="IPR003661">
    <property type="entry name" value="HisK_dim/P_dom"/>
</dbReference>
<dbReference type="SUPFAM" id="SSF47384">
    <property type="entry name" value="Homodimeric domain of signal transducing histidine kinase"/>
    <property type="match status" value="1"/>
</dbReference>
<feature type="domain" description="PAC" evidence="12">
    <location>
        <begin position="357"/>
        <end position="409"/>
    </location>
</feature>
<evidence type="ECO:0000259" key="10">
    <source>
        <dbReference type="PROSITE" id="PS50109"/>
    </source>
</evidence>
<dbReference type="PRINTS" id="PR00344">
    <property type="entry name" value="BCTRLSENSOR"/>
</dbReference>
<dbReference type="Pfam" id="PF00072">
    <property type="entry name" value="Response_reg"/>
    <property type="match status" value="1"/>
</dbReference>
<dbReference type="FunFam" id="1.10.287.130:FF:000001">
    <property type="entry name" value="Two-component sensor histidine kinase"/>
    <property type="match status" value="1"/>
</dbReference>
<proteinExistence type="predicted"/>
<reference evidence="13 14" key="1">
    <citation type="submission" date="2020-04" db="EMBL/GenBank/DDBJ databases">
        <title>Luteolibacter sp. G-1-1-1 isolated from soil.</title>
        <authorList>
            <person name="Dahal R.H."/>
        </authorList>
    </citation>
    <scope>NUCLEOTIDE SEQUENCE [LARGE SCALE GENOMIC DNA]</scope>
    <source>
        <strain evidence="13 14">G-1-1-1</strain>
    </source>
</reference>
<dbReference type="InterPro" id="IPR011006">
    <property type="entry name" value="CheY-like_superfamily"/>
</dbReference>
<evidence type="ECO:0000256" key="4">
    <source>
        <dbReference type="ARBA" id="ARBA00022679"/>
    </source>
</evidence>
<keyword evidence="4" id="KW-0808">Transferase</keyword>
<dbReference type="InterPro" id="IPR036097">
    <property type="entry name" value="HisK_dim/P_sf"/>
</dbReference>
<dbReference type="InterPro" id="IPR003594">
    <property type="entry name" value="HATPase_dom"/>
</dbReference>
<dbReference type="Pfam" id="PF08448">
    <property type="entry name" value="PAS_4"/>
    <property type="match status" value="1"/>
</dbReference>
<evidence type="ECO:0000256" key="5">
    <source>
        <dbReference type="ARBA" id="ARBA00022777"/>
    </source>
</evidence>
<dbReference type="PANTHER" id="PTHR43547:SF2">
    <property type="entry name" value="HYBRID SIGNAL TRANSDUCTION HISTIDINE KINASE C"/>
    <property type="match status" value="1"/>
</dbReference>
<comment type="catalytic activity">
    <reaction evidence="1">
        <text>ATP + protein L-histidine = ADP + protein N-phospho-L-histidine.</text>
        <dbReference type="EC" id="2.7.13.3"/>
    </reaction>
</comment>
<dbReference type="InterPro" id="IPR035965">
    <property type="entry name" value="PAS-like_dom_sf"/>
</dbReference>
<keyword evidence="14" id="KW-1185">Reference proteome</keyword>
<feature type="region of interest" description="Disordered" evidence="9">
    <location>
        <begin position="1"/>
        <end position="27"/>
    </location>
</feature>
<dbReference type="EC" id="2.7.13.3" evidence="2"/>
<dbReference type="InterPro" id="IPR013655">
    <property type="entry name" value="PAS_fold_3"/>
</dbReference>
<keyword evidence="6" id="KW-0902">Two-component regulatory system</keyword>
<dbReference type="InterPro" id="IPR005467">
    <property type="entry name" value="His_kinase_dom"/>
</dbReference>
<evidence type="ECO:0000259" key="12">
    <source>
        <dbReference type="PROSITE" id="PS50113"/>
    </source>
</evidence>
<evidence type="ECO:0000256" key="9">
    <source>
        <dbReference type="SAM" id="MobiDB-lite"/>
    </source>
</evidence>
<dbReference type="Pfam" id="PF00512">
    <property type="entry name" value="HisKA"/>
    <property type="match status" value="1"/>
</dbReference>
<feature type="domain" description="Response regulatory" evidence="11">
    <location>
        <begin position="649"/>
        <end position="765"/>
    </location>
</feature>
<dbReference type="SUPFAM" id="SSF55785">
    <property type="entry name" value="PYP-like sensor domain (PAS domain)"/>
    <property type="match status" value="3"/>
</dbReference>
<evidence type="ECO:0000259" key="11">
    <source>
        <dbReference type="PROSITE" id="PS50110"/>
    </source>
</evidence>
<evidence type="ECO:0000256" key="7">
    <source>
        <dbReference type="ARBA" id="ARBA00023136"/>
    </source>
</evidence>
<dbReference type="AlphaFoldDB" id="A0A858RLI8"/>
<dbReference type="KEGG" id="luo:HHL09_16745"/>
<dbReference type="SMART" id="SM00387">
    <property type="entry name" value="HATPase_c"/>
    <property type="match status" value="1"/>
</dbReference>
<dbReference type="PROSITE" id="PS50113">
    <property type="entry name" value="PAC"/>
    <property type="match status" value="3"/>
</dbReference>
<dbReference type="Gene3D" id="3.40.50.2300">
    <property type="match status" value="1"/>
</dbReference>
<dbReference type="SUPFAM" id="SSF52172">
    <property type="entry name" value="CheY-like"/>
    <property type="match status" value="1"/>
</dbReference>
<feature type="domain" description="PAC" evidence="12">
    <location>
        <begin position="231"/>
        <end position="283"/>
    </location>
</feature>
<dbReference type="CDD" id="cd00075">
    <property type="entry name" value="HATPase"/>
    <property type="match status" value="1"/>
</dbReference>
<dbReference type="GO" id="GO:0000155">
    <property type="term" value="F:phosphorelay sensor kinase activity"/>
    <property type="evidence" value="ECO:0007669"/>
    <property type="project" value="InterPro"/>
</dbReference>
<dbReference type="CDD" id="cd17580">
    <property type="entry name" value="REC_2_DhkD-like"/>
    <property type="match status" value="1"/>
</dbReference>
<evidence type="ECO:0000256" key="3">
    <source>
        <dbReference type="ARBA" id="ARBA00022553"/>
    </source>
</evidence>
<dbReference type="SMART" id="SM00086">
    <property type="entry name" value="PAC"/>
    <property type="match status" value="3"/>
</dbReference>
<dbReference type="InterPro" id="IPR036890">
    <property type="entry name" value="HATPase_C_sf"/>
</dbReference>
<feature type="modified residue" description="4-aspartylphosphate" evidence="8">
    <location>
        <position position="698"/>
    </location>
</feature>
<dbReference type="PROSITE" id="PS50110">
    <property type="entry name" value="RESPONSE_REGULATORY"/>
    <property type="match status" value="1"/>
</dbReference>
<keyword evidence="5" id="KW-0418">Kinase</keyword>
<evidence type="ECO:0000256" key="2">
    <source>
        <dbReference type="ARBA" id="ARBA00012438"/>
    </source>
</evidence>
<dbReference type="InterPro" id="IPR004358">
    <property type="entry name" value="Sig_transdc_His_kin-like_C"/>
</dbReference>
<keyword evidence="7" id="KW-0472">Membrane</keyword>
<evidence type="ECO:0000256" key="6">
    <source>
        <dbReference type="ARBA" id="ARBA00023012"/>
    </source>
</evidence>
<dbReference type="InterPro" id="IPR000700">
    <property type="entry name" value="PAS-assoc_C"/>
</dbReference>
<gene>
    <name evidence="13" type="ORF">HHL09_16745</name>
</gene>
<dbReference type="RefSeq" id="WP_169455764.1">
    <property type="nucleotide sequence ID" value="NZ_CP051774.1"/>
</dbReference>
<dbReference type="NCBIfam" id="TIGR00229">
    <property type="entry name" value="sensory_box"/>
    <property type="match status" value="3"/>
</dbReference>
<dbReference type="SMART" id="SM00091">
    <property type="entry name" value="PAS"/>
    <property type="match status" value="3"/>
</dbReference>
<dbReference type="SMART" id="SM00388">
    <property type="entry name" value="HisKA"/>
    <property type="match status" value="1"/>
</dbReference>
<organism evidence="13 14">
    <name type="scientific">Luteolibacter luteus</name>
    <dbReference type="NCBI Taxonomy" id="2728835"/>
    <lineage>
        <taxon>Bacteria</taxon>
        <taxon>Pseudomonadati</taxon>
        <taxon>Verrucomicrobiota</taxon>
        <taxon>Verrucomicrobiia</taxon>
        <taxon>Verrucomicrobiales</taxon>
        <taxon>Verrucomicrobiaceae</taxon>
        <taxon>Luteolibacter</taxon>
    </lineage>
</organism>
<feature type="domain" description="Histidine kinase" evidence="10">
    <location>
        <begin position="413"/>
        <end position="627"/>
    </location>
</feature>
<keyword evidence="3 8" id="KW-0597">Phosphoprotein</keyword>
<dbReference type="SUPFAM" id="SSF55874">
    <property type="entry name" value="ATPase domain of HSP90 chaperone/DNA topoisomerase II/histidine kinase"/>
    <property type="match status" value="1"/>
</dbReference>
<dbReference type="Pfam" id="PF08447">
    <property type="entry name" value="PAS_3"/>
    <property type="match status" value="1"/>
</dbReference>
<evidence type="ECO:0000313" key="13">
    <source>
        <dbReference type="EMBL" id="QJE97364.1"/>
    </source>
</evidence>
<dbReference type="Pfam" id="PF13426">
    <property type="entry name" value="PAS_9"/>
    <property type="match status" value="1"/>
</dbReference>
<evidence type="ECO:0000313" key="14">
    <source>
        <dbReference type="Proteomes" id="UP000501812"/>
    </source>
</evidence>
<dbReference type="InterPro" id="IPR001610">
    <property type="entry name" value="PAC"/>
</dbReference>
<dbReference type="FunFam" id="3.30.565.10:FF:000006">
    <property type="entry name" value="Sensor histidine kinase WalK"/>
    <property type="match status" value="1"/>
</dbReference>
<dbReference type="InterPro" id="IPR000014">
    <property type="entry name" value="PAS"/>
</dbReference>
<accession>A0A858RLI8</accession>
<dbReference type="FunFam" id="3.30.450.20:FF:000099">
    <property type="entry name" value="Sensory box sensor histidine kinase"/>
    <property type="match status" value="2"/>
</dbReference>
<dbReference type="Gene3D" id="1.10.287.130">
    <property type="match status" value="1"/>
</dbReference>
<dbReference type="CDD" id="cd00082">
    <property type="entry name" value="HisKA"/>
    <property type="match status" value="1"/>
</dbReference>
<dbReference type="CDD" id="cd00130">
    <property type="entry name" value="PAS"/>
    <property type="match status" value="3"/>
</dbReference>
<dbReference type="Gene3D" id="3.30.565.10">
    <property type="entry name" value="Histidine kinase-like ATPase, C-terminal domain"/>
    <property type="match status" value="1"/>
</dbReference>
<dbReference type="Gene3D" id="3.30.450.20">
    <property type="entry name" value="PAS domain"/>
    <property type="match status" value="3"/>
</dbReference>
<dbReference type="Pfam" id="PF02518">
    <property type="entry name" value="HATPase_c"/>
    <property type="match status" value="1"/>
</dbReference>
<dbReference type="InterPro" id="IPR001789">
    <property type="entry name" value="Sig_transdc_resp-reg_receiver"/>
</dbReference>
<feature type="compositionally biased region" description="Basic and acidic residues" evidence="9">
    <location>
        <begin position="1"/>
        <end position="25"/>
    </location>
</feature>
<dbReference type="SMART" id="SM00448">
    <property type="entry name" value="REC"/>
    <property type="match status" value="1"/>
</dbReference>
<feature type="domain" description="PAC" evidence="12">
    <location>
        <begin position="105"/>
        <end position="157"/>
    </location>
</feature>
<evidence type="ECO:0000256" key="8">
    <source>
        <dbReference type="PROSITE-ProRule" id="PRU00169"/>
    </source>
</evidence>
<evidence type="ECO:0000256" key="1">
    <source>
        <dbReference type="ARBA" id="ARBA00000085"/>
    </source>
</evidence>